<dbReference type="STRING" id="400682.A0A1X7U5N0"/>
<dbReference type="EnsemblMetazoa" id="Aqu2.1.23222_001">
    <property type="protein sequence ID" value="Aqu2.1.23222_001"/>
    <property type="gene ID" value="Aqu2.1.23222"/>
</dbReference>
<keyword evidence="8" id="KW-1185">Reference proteome</keyword>
<reference evidence="8" key="1">
    <citation type="journal article" date="2010" name="Nature">
        <title>The Amphimedon queenslandica genome and the evolution of animal complexity.</title>
        <authorList>
            <person name="Srivastava M."/>
            <person name="Simakov O."/>
            <person name="Chapman J."/>
            <person name="Fahey B."/>
            <person name="Gauthier M.E."/>
            <person name="Mitros T."/>
            <person name="Richards G.S."/>
            <person name="Conaco C."/>
            <person name="Dacre M."/>
            <person name="Hellsten U."/>
            <person name="Larroux C."/>
            <person name="Putnam N.H."/>
            <person name="Stanke M."/>
            <person name="Adamska M."/>
            <person name="Darling A."/>
            <person name="Degnan S.M."/>
            <person name="Oakley T.H."/>
            <person name="Plachetzki D.C."/>
            <person name="Zhai Y."/>
            <person name="Adamski M."/>
            <person name="Calcino A."/>
            <person name="Cummins S.F."/>
            <person name="Goodstein D.M."/>
            <person name="Harris C."/>
            <person name="Jackson D.J."/>
            <person name="Leys S.P."/>
            <person name="Shu S."/>
            <person name="Woodcroft B.J."/>
            <person name="Vervoort M."/>
            <person name="Kosik K.S."/>
            <person name="Manning G."/>
            <person name="Degnan B.M."/>
            <person name="Rokhsar D.S."/>
        </authorList>
    </citation>
    <scope>NUCLEOTIDE SEQUENCE [LARGE SCALE GENOMIC DNA]</scope>
</reference>
<organism evidence="7">
    <name type="scientific">Amphimedon queenslandica</name>
    <name type="common">Sponge</name>
    <dbReference type="NCBI Taxonomy" id="400682"/>
    <lineage>
        <taxon>Eukaryota</taxon>
        <taxon>Metazoa</taxon>
        <taxon>Porifera</taxon>
        <taxon>Demospongiae</taxon>
        <taxon>Heteroscleromorpha</taxon>
        <taxon>Haplosclerida</taxon>
        <taxon>Niphatidae</taxon>
        <taxon>Amphimedon</taxon>
    </lineage>
</organism>
<dbReference type="PIRSF" id="PIRSF037350">
    <property type="entry name" value="Mtase_ZK1128_prd"/>
    <property type="match status" value="1"/>
</dbReference>
<dbReference type="OrthoDB" id="514248at2759"/>
<dbReference type="Gene3D" id="3.40.50.150">
    <property type="entry name" value="Vaccinia Virus protein VP39"/>
    <property type="match status" value="1"/>
</dbReference>
<dbReference type="InterPro" id="IPR017182">
    <property type="entry name" value="METTL16/PsiM"/>
</dbReference>
<evidence type="ECO:0000256" key="4">
    <source>
        <dbReference type="ARBA" id="ARBA00022691"/>
    </source>
</evidence>
<dbReference type="KEGG" id="aqu:100631625"/>
<evidence type="ECO:0000256" key="2">
    <source>
        <dbReference type="ARBA" id="ARBA00022603"/>
    </source>
</evidence>
<comment type="similarity">
    <text evidence="1 5">Belongs to the methyltransferase superfamily. METTL16/RlmF family.</text>
</comment>
<dbReference type="GO" id="GO:0005634">
    <property type="term" value="C:nucleus"/>
    <property type="evidence" value="ECO:0007669"/>
    <property type="project" value="TreeGrafter"/>
</dbReference>
<dbReference type="Pfam" id="PF05971">
    <property type="entry name" value="Methyltransf_10"/>
    <property type="match status" value="1"/>
</dbReference>
<keyword evidence="4 6" id="KW-0949">S-adenosyl-L-methionine</keyword>
<dbReference type="EnsemblMetazoa" id="XM_003388863.2">
    <property type="protein sequence ID" value="XP_003388911.1"/>
    <property type="gene ID" value="LOC100631625"/>
</dbReference>
<evidence type="ECO:0000256" key="1">
    <source>
        <dbReference type="ARBA" id="ARBA00005878"/>
    </source>
</evidence>
<evidence type="ECO:0000256" key="5">
    <source>
        <dbReference type="PIRNR" id="PIRNR037350"/>
    </source>
</evidence>
<dbReference type="InterPro" id="IPR010286">
    <property type="entry name" value="METTL16/RlmF"/>
</dbReference>
<feature type="binding site" evidence="6">
    <location>
        <position position="104"/>
    </location>
    <ligand>
        <name>S-adenosyl-L-methionine</name>
        <dbReference type="ChEBI" id="CHEBI:59789"/>
    </ligand>
</feature>
<dbReference type="FunCoup" id="A0A1X7U5N0">
    <property type="interactions" value="798"/>
</dbReference>
<sequence length="464" mass="53211">MHPRNIFNKRKPDFAEYAKTHPALEPHLIKKATSKGEGFQYTIDFSSTQSLHELAAATLQHEFGLSVDLPSGHLVPSIPQRLNYIHWVEDLVGKESDVIGIDIGCGPLCIFPLLSCTINNNWKFIATEVQPDCTTYALENIKRNNLKPKITVIQVAPDVFLKGVVDTASYDHTQFTFCMCNPPFYKDGDELKGGASRTGHRPVPKTLNTGNEIETMTSGGEVEFVRNIVKESMSIGTRIKWYTSMLGKKDSLAKIKNFLKELKVPVILDTTFVQGRTHRWGVAWSYDHSLMPSQEQLPQKRKLIEKRKSDPFIVNLPKSYCQESDGYQRAVKWMEDTLHKLKIEHVDIGDDDDEKTWHCTASVNTWSKQRKRKRLMTRIKDNPEQSKELLAELESLNTPCSIEFKLSVVTDDYHYDCKRMKEQERREEAASDNNDNQILYVFELVNGHRDELHQIVQLTGNWLS</sequence>
<evidence type="ECO:0000256" key="6">
    <source>
        <dbReference type="PIRSR" id="PIRSR037350-1"/>
    </source>
</evidence>
<feature type="binding site" evidence="6">
    <location>
        <position position="81"/>
    </location>
    <ligand>
        <name>S-adenosyl-L-methionine</name>
        <dbReference type="ChEBI" id="CHEBI:59789"/>
    </ligand>
</feature>
<reference evidence="7" key="2">
    <citation type="submission" date="2017-05" db="UniProtKB">
        <authorList>
            <consortium name="EnsemblMetazoa"/>
        </authorList>
    </citation>
    <scope>IDENTIFICATION</scope>
</reference>
<dbReference type="InParanoid" id="A0A1X7U5N0"/>
<feature type="binding site" evidence="6">
    <location>
        <position position="181"/>
    </location>
    <ligand>
        <name>S-adenosyl-L-methionine</name>
        <dbReference type="ChEBI" id="CHEBI:59789"/>
    </ligand>
</feature>
<gene>
    <name evidence="7" type="primary">100631625</name>
</gene>
<accession>A0A1X7U5N0</accession>
<dbReference type="EC" id="2.1.1.-" evidence="5"/>
<protein>
    <recommendedName>
        <fullName evidence="5">U6 small nuclear RNA (adenine-(43)-N(6))-methyltransferase</fullName>
        <ecNumber evidence="5">2.1.1.-</ecNumber>
    </recommendedName>
</protein>
<dbReference type="InterPro" id="IPR029063">
    <property type="entry name" value="SAM-dependent_MTases_sf"/>
</dbReference>
<dbReference type="GO" id="GO:0008168">
    <property type="term" value="F:methyltransferase activity"/>
    <property type="evidence" value="ECO:0007669"/>
    <property type="project" value="UniProtKB-UniRule"/>
</dbReference>
<dbReference type="PANTHER" id="PTHR13393:SF0">
    <property type="entry name" value="RNA N6-ADENOSINE-METHYLTRANSFERASE METTL16"/>
    <property type="match status" value="1"/>
</dbReference>
<evidence type="ECO:0000313" key="7">
    <source>
        <dbReference type="EnsemblMetazoa" id="Aqu2.1.23222_001"/>
    </source>
</evidence>
<evidence type="ECO:0000313" key="8">
    <source>
        <dbReference type="Proteomes" id="UP000007879"/>
    </source>
</evidence>
<name>A0A1X7U5N0_AMPQE</name>
<evidence type="ECO:0000256" key="3">
    <source>
        <dbReference type="ARBA" id="ARBA00022679"/>
    </source>
</evidence>
<proteinExistence type="inferred from homology"/>
<dbReference type="AlphaFoldDB" id="A0A1X7U5N0"/>
<feature type="binding site" evidence="6">
    <location>
        <position position="128"/>
    </location>
    <ligand>
        <name>S-adenosyl-L-methionine</name>
        <dbReference type="ChEBI" id="CHEBI:59789"/>
    </ligand>
</feature>
<dbReference type="eggNOG" id="KOG2912">
    <property type="taxonomic scope" value="Eukaryota"/>
</dbReference>
<dbReference type="SUPFAM" id="SSF53335">
    <property type="entry name" value="S-adenosyl-L-methionine-dependent methyltransferases"/>
    <property type="match status" value="1"/>
</dbReference>
<dbReference type="Proteomes" id="UP000007879">
    <property type="component" value="Unassembled WGS sequence"/>
</dbReference>
<dbReference type="PANTHER" id="PTHR13393">
    <property type="entry name" value="SAM-DEPENDENT METHYLTRANSFERASE"/>
    <property type="match status" value="1"/>
</dbReference>
<keyword evidence="2 5" id="KW-0489">Methyltransferase</keyword>
<dbReference type="GO" id="GO:0070475">
    <property type="term" value="P:rRNA base methylation"/>
    <property type="evidence" value="ECO:0007669"/>
    <property type="project" value="TreeGrafter"/>
</dbReference>
<keyword evidence="3 5" id="KW-0808">Transferase</keyword>